<reference evidence="2" key="1">
    <citation type="journal article" date="2020" name="Nat. Commun.">
        <title>Genome sequence of the cluster root forming white lupin.</title>
        <authorList>
            <person name="Hufnagel B."/>
            <person name="Marques A."/>
            <person name="Soriano A."/>
            <person name="Marques L."/>
            <person name="Divol F."/>
            <person name="Doumas P."/>
            <person name="Sallet E."/>
            <person name="Mancinotti D."/>
            <person name="Carrere S."/>
            <person name="Marande W."/>
            <person name="Arribat S."/>
            <person name="Keller J."/>
            <person name="Huneau C."/>
            <person name="Blein T."/>
            <person name="Aime D."/>
            <person name="Laguerre M."/>
            <person name="Taylor J."/>
            <person name="Schubert V."/>
            <person name="Nelson M."/>
            <person name="Geu-Flores F."/>
            <person name="Crespi M."/>
            <person name="Gallardo-Guerrero K."/>
            <person name="Delaux P.-M."/>
            <person name="Salse J."/>
            <person name="Berges H."/>
            <person name="Guyot R."/>
            <person name="Gouzy J."/>
            <person name="Peret B."/>
        </authorList>
    </citation>
    <scope>NUCLEOTIDE SEQUENCE [LARGE SCALE GENOMIC DNA]</scope>
    <source>
        <strain evidence="2">cv. Amiga</strain>
    </source>
</reference>
<dbReference type="AlphaFoldDB" id="A0A6A4QDM6"/>
<name>A0A6A4QDM6_LUPAL</name>
<evidence type="ECO:0000313" key="1">
    <source>
        <dbReference type="EMBL" id="KAE9611712.1"/>
    </source>
</evidence>
<keyword evidence="2" id="KW-1185">Reference proteome</keyword>
<gene>
    <name evidence="1" type="ORF">Lalb_Chr06g0165381</name>
</gene>
<dbReference type="EMBL" id="WOCE01000006">
    <property type="protein sequence ID" value="KAE9611712.1"/>
    <property type="molecule type" value="Genomic_DNA"/>
</dbReference>
<evidence type="ECO:0000313" key="2">
    <source>
        <dbReference type="Proteomes" id="UP000447434"/>
    </source>
</evidence>
<sequence>MIQHFFIRYDKSSISANDKKLDHGSTWIMDQHSRINMDHGSWINIHGST</sequence>
<dbReference type="Proteomes" id="UP000447434">
    <property type="component" value="Chromosome 6"/>
</dbReference>
<organism evidence="1 2">
    <name type="scientific">Lupinus albus</name>
    <name type="common">White lupine</name>
    <name type="synonym">Lupinus termis</name>
    <dbReference type="NCBI Taxonomy" id="3870"/>
    <lineage>
        <taxon>Eukaryota</taxon>
        <taxon>Viridiplantae</taxon>
        <taxon>Streptophyta</taxon>
        <taxon>Embryophyta</taxon>
        <taxon>Tracheophyta</taxon>
        <taxon>Spermatophyta</taxon>
        <taxon>Magnoliopsida</taxon>
        <taxon>eudicotyledons</taxon>
        <taxon>Gunneridae</taxon>
        <taxon>Pentapetalae</taxon>
        <taxon>rosids</taxon>
        <taxon>fabids</taxon>
        <taxon>Fabales</taxon>
        <taxon>Fabaceae</taxon>
        <taxon>Papilionoideae</taxon>
        <taxon>50 kb inversion clade</taxon>
        <taxon>genistoids sensu lato</taxon>
        <taxon>core genistoids</taxon>
        <taxon>Genisteae</taxon>
        <taxon>Lupinus</taxon>
    </lineage>
</organism>
<comment type="caution">
    <text evidence="1">The sequence shown here is derived from an EMBL/GenBank/DDBJ whole genome shotgun (WGS) entry which is preliminary data.</text>
</comment>
<proteinExistence type="predicted"/>
<protein>
    <submittedName>
        <fullName evidence="1">Uncharacterized protein</fullName>
    </submittedName>
</protein>
<accession>A0A6A4QDM6</accession>